<evidence type="ECO:0000313" key="3">
    <source>
        <dbReference type="EMBL" id="OSI17454.1"/>
    </source>
</evidence>
<dbReference type="PANTHER" id="PTHR13774">
    <property type="entry name" value="PHENAZINE BIOSYNTHESIS PROTEIN"/>
    <property type="match status" value="1"/>
</dbReference>
<dbReference type="AlphaFoldDB" id="A0A1X3DCM0"/>
<dbReference type="GO" id="GO:0005737">
    <property type="term" value="C:cytoplasm"/>
    <property type="evidence" value="ECO:0007669"/>
    <property type="project" value="TreeGrafter"/>
</dbReference>
<comment type="similarity">
    <text evidence="1">Belongs to the PhzF family.</text>
</comment>
<dbReference type="OrthoDB" id="9788221at2"/>
<feature type="active site" evidence="2">
    <location>
        <position position="48"/>
    </location>
</feature>
<accession>A0A1X3DCM0</accession>
<gene>
    <name evidence="3" type="ORF">BWD09_05540</name>
</gene>
<reference evidence="4" key="1">
    <citation type="submission" date="2017-01" db="EMBL/GenBank/DDBJ databases">
        <authorList>
            <person name="Wolfgang W.J."/>
            <person name="Cole J."/>
            <person name="Wroblewski D."/>
            <person name="Mcginnis J."/>
            <person name="Musser K.A."/>
        </authorList>
    </citation>
    <scope>NUCLEOTIDE SEQUENCE [LARGE SCALE GENOMIC DNA]</scope>
    <source>
        <strain evidence="4">DSM 19151</strain>
    </source>
</reference>
<dbReference type="InterPro" id="IPR003719">
    <property type="entry name" value="Phenazine_PhzF-like"/>
</dbReference>
<dbReference type="PANTHER" id="PTHR13774:SF32">
    <property type="entry name" value="ANTISENSE-ENHANCING SEQUENCE 1"/>
    <property type="match status" value="1"/>
</dbReference>
<protein>
    <submittedName>
        <fullName evidence="3">Phenazine biosynthesis protein PhzF</fullName>
    </submittedName>
</protein>
<comment type="caution">
    <text evidence="3">The sequence shown here is derived from an EMBL/GenBank/DDBJ whole genome shotgun (WGS) entry which is preliminary data.</text>
</comment>
<dbReference type="SUPFAM" id="SSF54506">
    <property type="entry name" value="Diaminopimelate epimerase-like"/>
    <property type="match status" value="1"/>
</dbReference>
<dbReference type="Gene3D" id="3.10.310.10">
    <property type="entry name" value="Diaminopimelate Epimerase, Chain A, domain 1"/>
    <property type="match status" value="2"/>
</dbReference>
<evidence type="ECO:0000313" key="4">
    <source>
        <dbReference type="Proteomes" id="UP000193118"/>
    </source>
</evidence>
<organism evidence="3 4">
    <name type="scientific">Neisseria dentiae</name>
    <dbReference type="NCBI Taxonomy" id="194197"/>
    <lineage>
        <taxon>Bacteria</taxon>
        <taxon>Pseudomonadati</taxon>
        <taxon>Pseudomonadota</taxon>
        <taxon>Betaproteobacteria</taxon>
        <taxon>Neisseriales</taxon>
        <taxon>Neisseriaceae</taxon>
        <taxon>Neisseria</taxon>
    </lineage>
</organism>
<dbReference type="RefSeq" id="WP_085365713.1">
    <property type="nucleotide sequence ID" value="NZ_CAUJPZ010000017.1"/>
</dbReference>
<evidence type="ECO:0000256" key="1">
    <source>
        <dbReference type="ARBA" id="ARBA00008270"/>
    </source>
</evidence>
<dbReference type="GeneID" id="94580197"/>
<dbReference type="NCBIfam" id="TIGR00654">
    <property type="entry name" value="PhzF_family"/>
    <property type="match status" value="1"/>
</dbReference>
<keyword evidence="4" id="KW-1185">Reference proteome</keyword>
<evidence type="ECO:0000256" key="2">
    <source>
        <dbReference type="PIRSR" id="PIRSR016184-1"/>
    </source>
</evidence>
<dbReference type="PIRSF" id="PIRSF016184">
    <property type="entry name" value="PhzC_PhzF"/>
    <property type="match status" value="1"/>
</dbReference>
<dbReference type="EMBL" id="MTBO01000010">
    <property type="protein sequence ID" value="OSI17454.1"/>
    <property type="molecule type" value="Genomic_DNA"/>
</dbReference>
<sequence>MNRNYPFVLANVFAETHFGGNPLAVFPEACGLDDAQMQAVAKQFNLSETVFVFGDQLRIFTPDYELPLAGHPVIGTAALLQKLRGLPERFTLHTRAKPVDIRCADGRAVMRIAGYTCETAAATAGEFARMLGLHTADLAEHAYRVNSGSEQLLMQVMSLAALQAAAPDAEGLRTLCRDCPRDVLYLWYEAGDTVYSRLFFTSGQVVLEDSGTGSACANLGAYYAHCGRAPLTRTIFQGDSMGRPNRLSLAVDDQGIEVGGRVIEVGRGEFYLHE</sequence>
<dbReference type="Proteomes" id="UP000193118">
    <property type="component" value="Unassembled WGS sequence"/>
</dbReference>
<dbReference type="Pfam" id="PF02567">
    <property type="entry name" value="PhzC-PhzF"/>
    <property type="match status" value="1"/>
</dbReference>
<dbReference type="GO" id="GO:0016853">
    <property type="term" value="F:isomerase activity"/>
    <property type="evidence" value="ECO:0007669"/>
    <property type="project" value="TreeGrafter"/>
</dbReference>
<proteinExistence type="inferred from homology"/>
<dbReference type="STRING" id="194197.BWD09_05540"/>
<name>A0A1X3DCM0_9NEIS</name>